<feature type="signal peptide" evidence="1">
    <location>
        <begin position="1"/>
        <end position="18"/>
    </location>
</feature>
<protein>
    <submittedName>
        <fullName evidence="2">Uncharacterized protein</fullName>
    </submittedName>
</protein>
<name>A0A2P2NAX8_RHIMU</name>
<evidence type="ECO:0000256" key="1">
    <source>
        <dbReference type="SAM" id="SignalP"/>
    </source>
</evidence>
<dbReference type="AlphaFoldDB" id="A0A2P2NAX8"/>
<reference evidence="2" key="1">
    <citation type="submission" date="2018-02" db="EMBL/GenBank/DDBJ databases">
        <title>Rhizophora mucronata_Transcriptome.</title>
        <authorList>
            <person name="Meera S.P."/>
            <person name="Sreeshan A."/>
            <person name="Augustine A."/>
        </authorList>
    </citation>
    <scope>NUCLEOTIDE SEQUENCE</scope>
    <source>
        <tissue evidence="2">Leaf</tissue>
    </source>
</reference>
<feature type="chain" id="PRO_5015193348" evidence="1">
    <location>
        <begin position="19"/>
        <end position="44"/>
    </location>
</feature>
<evidence type="ECO:0000313" key="2">
    <source>
        <dbReference type="EMBL" id="MBX39629.1"/>
    </source>
</evidence>
<proteinExistence type="predicted"/>
<sequence>MCLLMFFLFPFGIKFLNASSLLSRSVFSRYGIRSYNLHIFCGNN</sequence>
<keyword evidence="1" id="KW-0732">Signal</keyword>
<dbReference type="EMBL" id="GGEC01059145">
    <property type="protein sequence ID" value="MBX39629.1"/>
    <property type="molecule type" value="Transcribed_RNA"/>
</dbReference>
<organism evidence="2">
    <name type="scientific">Rhizophora mucronata</name>
    <name type="common">Asiatic mangrove</name>
    <dbReference type="NCBI Taxonomy" id="61149"/>
    <lineage>
        <taxon>Eukaryota</taxon>
        <taxon>Viridiplantae</taxon>
        <taxon>Streptophyta</taxon>
        <taxon>Embryophyta</taxon>
        <taxon>Tracheophyta</taxon>
        <taxon>Spermatophyta</taxon>
        <taxon>Magnoliopsida</taxon>
        <taxon>eudicotyledons</taxon>
        <taxon>Gunneridae</taxon>
        <taxon>Pentapetalae</taxon>
        <taxon>rosids</taxon>
        <taxon>fabids</taxon>
        <taxon>Malpighiales</taxon>
        <taxon>Rhizophoraceae</taxon>
        <taxon>Rhizophora</taxon>
    </lineage>
</organism>
<accession>A0A2P2NAX8</accession>